<feature type="domain" description="Tail specific protease" evidence="3">
    <location>
        <begin position="394"/>
        <end position="612"/>
    </location>
</feature>
<dbReference type="SUPFAM" id="SSF52096">
    <property type="entry name" value="ClpP/crotonase"/>
    <property type="match status" value="1"/>
</dbReference>
<feature type="compositionally biased region" description="Low complexity" evidence="1">
    <location>
        <begin position="54"/>
        <end position="66"/>
    </location>
</feature>
<dbReference type="Pfam" id="PF03572">
    <property type="entry name" value="Peptidase_S41"/>
    <property type="match status" value="1"/>
</dbReference>
<feature type="chain" id="PRO_5016801463" evidence="2">
    <location>
        <begin position="18"/>
        <end position="828"/>
    </location>
</feature>
<keyword evidence="2" id="KW-0732">Signal</keyword>
<comment type="caution">
    <text evidence="5">The sequence shown here is derived from an EMBL/GenBank/DDBJ whole genome shotgun (WGS) entry which is preliminary data.</text>
</comment>
<dbReference type="PANTHER" id="PTHR37049:SF4">
    <property type="entry name" value="RHODANESE DOMAIN-CONTAINING PROTEIN"/>
    <property type="match status" value="1"/>
</dbReference>
<sequence>MRSTVLLAGAFCGLSIANPHPWMYGVPDYPDLDMNEVMTQADVETIMAAAENNTTASTSADTLNSTVPSSASSGQEPCAVVSRAIAALPAGARPIVPAELGVQCLQSVPLDKEGNIKLIDDIKVMAKWQSNLAYLKMPPEKYTEEPVDIMGELDTMQSQLASGGFKTEYDFQLKMLNLFNKAYDNHFAYQPDILASAMQFQRPPGSELVSVSSDGMTLPEIYTYRDVVKANNESSFTPSPIKKINGMSAKDYLSNASLASDFHDADTRWNALFPSQALLASGTTFLGSFRTGQYQGPNTTFEFANGTTWSQMNVAVAFGNFTGVDSGKAFFERFCTGPKPVAAAPVSPPPSNTSSPSAPTAAPEPSHFGYPKAELINPNLAVGGYYLDGREYENVAILSIPSYVSPDAQSFQNTMRDFIRMSQKAGKTKMIFDLRGNGGGNAILGYDTFKQVYPQETAEPYGGTRFRANDALNVAGSMTQDFLANKTYVQSNQTAFVESFGPGATTDDVFALTAGFNYQHILDVDNSAIASWQQLFGPQQSNNDSFTVTLRYNFSDSISTTYRGFSVIGYNDNANETSTAQPFGAQDMVMLHDGMCSSTCAIVSELLKNQGGVRTIAIGGRPQPGPMQGVGGTKGAQVFSWDDIQVRMQAIYFLGSPEQQKQWDGMDLGKTAFAQQLFKRSAYSGGQVAGGVNLKDNLRLNDESRVPLEFVYEAADCRMWFTAKMISDVTEVWKGVADRMFAGNGTAGCVPGSTMDPSSVSGGGQLRGGDGRLTAKSESQFTGQGKQGSSGNGTSDQPQEFPGGAERLGTRSWAWSIAVAALVGSVVA</sequence>
<dbReference type="STRING" id="183478.A0A364N632"/>
<feature type="region of interest" description="Disordered" evidence="1">
    <location>
        <begin position="342"/>
        <end position="366"/>
    </location>
</feature>
<protein>
    <submittedName>
        <fullName evidence="5">Peptidase s41 family protein</fullName>
    </submittedName>
</protein>
<feature type="domain" description="CPAF-like PDZ" evidence="4">
    <location>
        <begin position="200"/>
        <end position="322"/>
    </location>
</feature>
<evidence type="ECO:0000256" key="1">
    <source>
        <dbReference type="SAM" id="MobiDB-lite"/>
    </source>
</evidence>
<name>A0A364N632_STELY</name>
<evidence type="ECO:0000259" key="3">
    <source>
        <dbReference type="Pfam" id="PF03572"/>
    </source>
</evidence>
<dbReference type="Proteomes" id="UP000249619">
    <property type="component" value="Unassembled WGS sequence"/>
</dbReference>
<organism evidence="5 6">
    <name type="scientific">Stemphylium lycopersici</name>
    <name type="common">Tomato gray leaf spot disease fungus</name>
    <name type="synonym">Thyrospora lycopersici</name>
    <dbReference type="NCBI Taxonomy" id="183478"/>
    <lineage>
        <taxon>Eukaryota</taxon>
        <taxon>Fungi</taxon>
        <taxon>Dikarya</taxon>
        <taxon>Ascomycota</taxon>
        <taxon>Pezizomycotina</taxon>
        <taxon>Dothideomycetes</taxon>
        <taxon>Pleosporomycetidae</taxon>
        <taxon>Pleosporales</taxon>
        <taxon>Pleosporineae</taxon>
        <taxon>Pleosporaceae</taxon>
        <taxon>Stemphylium</taxon>
    </lineage>
</organism>
<proteinExistence type="predicted"/>
<keyword evidence="6" id="KW-1185">Reference proteome</keyword>
<feature type="compositionally biased region" description="Low complexity" evidence="1">
    <location>
        <begin position="352"/>
        <end position="366"/>
    </location>
</feature>
<dbReference type="PANTHER" id="PTHR37049">
    <property type="entry name" value="PEPTIDASE S41 FAMILY PROTEIN"/>
    <property type="match status" value="1"/>
</dbReference>
<evidence type="ECO:0000256" key="2">
    <source>
        <dbReference type="SAM" id="SignalP"/>
    </source>
</evidence>
<dbReference type="GO" id="GO:0008236">
    <property type="term" value="F:serine-type peptidase activity"/>
    <property type="evidence" value="ECO:0007669"/>
    <property type="project" value="InterPro"/>
</dbReference>
<dbReference type="EMBL" id="QGDH01000045">
    <property type="protein sequence ID" value="RAR12795.1"/>
    <property type="molecule type" value="Genomic_DNA"/>
</dbReference>
<reference evidence="6" key="1">
    <citation type="submission" date="2018-05" db="EMBL/GenBank/DDBJ databases">
        <title>Draft genome sequence of Stemphylium lycopersici strain CIDEFI 213.</title>
        <authorList>
            <person name="Medina R."/>
            <person name="Franco M.E.E."/>
            <person name="Lucentini C.G."/>
            <person name="Saparrat M.C.N."/>
            <person name="Balatti P.A."/>
        </authorList>
    </citation>
    <scope>NUCLEOTIDE SEQUENCE [LARGE SCALE GENOMIC DNA]</scope>
    <source>
        <strain evidence="6">CIDEFI 213</strain>
    </source>
</reference>
<dbReference type="InterPro" id="IPR005151">
    <property type="entry name" value="Tail-specific_protease"/>
</dbReference>
<dbReference type="Gene3D" id="3.90.226.10">
    <property type="entry name" value="2-enoyl-CoA Hydratase, Chain A, domain 1"/>
    <property type="match status" value="1"/>
</dbReference>
<dbReference type="Pfam" id="PF23658">
    <property type="entry name" value="PDZ_CPAF_rel"/>
    <property type="match status" value="1"/>
</dbReference>
<feature type="region of interest" description="Disordered" evidence="1">
    <location>
        <begin position="54"/>
        <end position="74"/>
    </location>
</feature>
<dbReference type="AlphaFoldDB" id="A0A364N632"/>
<dbReference type="InterPro" id="IPR029045">
    <property type="entry name" value="ClpP/crotonase-like_dom_sf"/>
</dbReference>
<evidence type="ECO:0000313" key="6">
    <source>
        <dbReference type="Proteomes" id="UP000249619"/>
    </source>
</evidence>
<dbReference type="InterPro" id="IPR052766">
    <property type="entry name" value="S41A_metabolite_peptidase"/>
</dbReference>
<feature type="signal peptide" evidence="2">
    <location>
        <begin position="1"/>
        <end position="17"/>
    </location>
</feature>
<dbReference type="InterPro" id="IPR056186">
    <property type="entry name" value="PDZ_CPAF-rel"/>
</dbReference>
<evidence type="ECO:0000313" key="5">
    <source>
        <dbReference type="EMBL" id="RAR12795.1"/>
    </source>
</evidence>
<dbReference type="OrthoDB" id="27214at2759"/>
<feature type="region of interest" description="Disordered" evidence="1">
    <location>
        <begin position="752"/>
        <end position="806"/>
    </location>
</feature>
<gene>
    <name evidence="5" type="ORF">DDE83_003830</name>
</gene>
<evidence type="ECO:0000259" key="4">
    <source>
        <dbReference type="Pfam" id="PF23658"/>
    </source>
</evidence>
<accession>A0A364N632</accession>
<dbReference type="GO" id="GO:0006508">
    <property type="term" value="P:proteolysis"/>
    <property type="evidence" value="ECO:0007669"/>
    <property type="project" value="InterPro"/>
</dbReference>